<keyword evidence="2" id="KW-1185">Reference proteome</keyword>
<sequence>MTETEMSPDPRDRAIAQFLMTMSAAAAELAAAFTTRPTQPPDYREVLIGSMQRQVAGLLDVNGKDGVSPRQITELLGRTDDGNVRNTLTRLRELGVAEIVPGSSWPQLWRHTAPYRKGASEAQ</sequence>
<dbReference type="Proteomes" id="UP000579605">
    <property type="component" value="Unassembled WGS sequence"/>
</dbReference>
<gene>
    <name evidence="1" type="ORF">F4554_005500</name>
</gene>
<protein>
    <submittedName>
        <fullName evidence="1">Uncharacterized protein</fullName>
    </submittedName>
</protein>
<comment type="caution">
    <text evidence="1">The sequence shown here is derived from an EMBL/GenBank/DDBJ whole genome shotgun (WGS) entry which is preliminary data.</text>
</comment>
<organism evidence="1 2">
    <name type="scientific">Actinopolymorpha rutila</name>
    <dbReference type="NCBI Taxonomy" id="446787"/>
    <lineage>
        <taxon>Bacteria</taxon>
        <taxon>Bacillati</taxon>
        <taxon>Actinomycetota</taxon>
        <taxon>Actinomycetes</taxon>
        <taxon>Propionibacteriales</taxon>
        <taxon>Actinopolymorphaceae</taxon>
        <taxon>Actinopolymorpha</taxon>
    </lineage>
</organism>
<evidence type="ECO:0000313" key="2">
    <source>
        <dbReference type="Proteomes" id="UP000579605"/>
    </source>
</evidence>
<dbReference type="RefSeq" id="WP_179790268.1">
    <property type="nucleotide sequence ID" value="NZ_BAAARR010000041.1"/>
</dbReference>
<dbReference type="EMBL" id="JACBZH010000001">
    <property type="protein sequence ID" value="NYH92862.1"/>
    <property type="molecule type" value="Genomic_DNA"/>
</dbReference>
<proteinExistence type="predicted"/>
<evidence type="ECO:0000313" key="1">
    <source>
        <dbReference type="EMBL" id="NYH92862.1"/>
    </source>
</evidence>
<accession>A0A852ZMT9</accession>
<dbReference type="AlphaFoldDB" id="A0A852ZMT9"/>
<reference evidence="1 2" key="1">
    <citation type="submission" date="2020-07" db="EMBL/GenBank/DDBJ databases">
        <title>Sequencing the genomes of 1000 actinobacteria strains.</title>
        <authorList>
            <person name="Klenk H.-P."/>
        </authorList>
    </citation>
    <scope>NUCLEOTIDE SEQUENCE [LARGE SCALE GENOMIC DNA]</scope>
    <source>
        <strain evidence="1 2">DSM 18448</strain>
    </source>
</reference>
<name>A0A852ZMT9_9ACTN</name>